<dbReference type="AlphaFoldDB" id="A0A9X6NEU4"/>
<protein>
    <submittedName>
        <fullName evidence="1">Nicotinamide riboside kinase 1</fullName>
    </submittedName>
</protein>
<comment type="caution">
    <text evidence="1">The sequence shown here is derived from an EMBL/GenBank/DDBJ whole genome shotgun (WGS) entry which is preliminary data.</text>
</comment>
<dbReference type="PANTHER" id="PTHR10285">
    <property type="entry name" value="URIDINE KINASE"/>
    <property type="match status" value="1"/>
</dbReference>
<keyword evidence="1" id="KW-0418">Kinase</keyword>
<keyword evidence="1" id="KW-0808">Transferase</keyword>
<name>A0A9X6NEU4_HYPEX</name>
<dbReference type="Pfam" id="PF13238">
    <property type="entry name" value="AAA_18"/>
    <property type="match status" value="1"/>
</dbReference>
<dbReference type="EMBL" id="MTYJ01000247">
    <property type="protein sequence ID" value="OWA52004.1"/>
    <property type="molecule type" value="Genomic_DNA"/>
</dbReference>
<dbReference type="SUPFAM" id="SSF52540">
    <property type="entry name" value="P-loop containing nucleoside triphosphate hydrolases"/>
    <property type="match status" value="1"/>
</dbReference>
<keyword evidence="2" id="KW-1185">Reference proteome</keyword>
<accession>A0A9X6NEU4</accession>
<dbReference type="Gene3D" id="3.40.50.300">
    <property type="entry name" value="P-loop containing nucleotide triphosphate hydrolases"/>
    <property type="match status" value="1"/>
</dbReference>
<dbReference type="InterPro" id="IPR027417">
    <property type="entry name" value="P-loop_NTPase"/>
</dbReference>
<dbReference type="Proteomes" id="UP000192578">
    <property type="component" value="Unassembled WGS sequence"/>
</dbReference>
<dbReference type="OrthoDB" id="10041966at2759"/>
<evidence type="ECO:0000313" key="2">
    <source>
        <dbReference type="Proteomes" id="UP000192578"/>
    </source>
</evidence>
<dbReference type="GO" id="GO:0016301">
    <property type="term" value="F:kinase activity"/>
    <property type="evidence" value="ECO:0007669"/>
    <property type="project" value="UniProtKB-KW"/>
</dbReference>
<evidence type="ECO:0000313" key="1">
    <source>
        <dbReference type="EMBL" id="OWA52004.1"/>
    </source>
</evidence>
<organism evidence="1 2">
    <name type="scientific">Hypsibius exemplaris</name>
    <name type="common">Freshwater tardigrade</name>
    <dbReference type="NCBI Taxonomy" id="2072580"/>
    <lineage>
        <taxon>Eukaryota</taxon>
        <taxon>Metazoa</taxon>
        <taxon>Ecdysozoa</taxon>
        <taxon>Tardigrada</taxon>
        <taxon>Eutardigrada</taxon>
        <taxon>Parachela</taxon>
        <taxon>Hypsibioidea</taxon>
        <taxon>Hypsibiidae</taxon>
        <taxon>Hypsibius</taxon>
    </lineage>
</organism>
<sequence>MNGKSDNRREPANSPPTITVADSPFRLRPIVVGISGATNAGKTTISQRLLLEFPESDVIHQDDFFRVDSLIETARQKFAMLTQSMTQQIKGHVHVPEGTCIRPRLLILEGILVLNIPELFRLMDVRYYMTLTYEECRRRRIKRNYDPADVPGVPFGIVAVRNKFR</sequence>
<gene>
    <name evidence="1" type="ORF">BV898_16460</name>
</gene>
<reference evidence="2" key="1">
    <citation type="submission" date="2017-01" db="EMBL/GenBank/DDBJ databases">
        <title>Comparative genomics of anhydrobiosis in the tardigrade Hypsibius dujardini.</title>
        <authorList>
            <person name="Yoshida Y."/>
            <person name="Koutsovoulos G."/>
            <person name="Laetsch D."/>
            <person name="Stevens L."/>
            <person name="Kumar S."/>
            <person name="Horikawa D."/>
            <person name="Ishino K."/>
            <person name="Komine S."/>
            <person name="Tomita M."/>
            <person name="Blaxter M."/>
            <person name="Arakawa K."/>
        </authorList>
    </citation>
    <scope>NUCLEOTIDE SEQUENCE [LARGE SCALE GENOMIC DNA]</scope>
    <source>
        <strain evidence="2">Z151</strain>
    </source>
</reference>
<proteinExistence type="predicted"/>